<name>A0A845DIR0_9BACT</name>
<reference evidence="19 20" key="1">
    <citation type="submission" date="2019-09" db="EMBL/GenBank/DDBJ databases">
        <title>Characterisation of the sponge microbiome using genome-centric metagenomics.</title>
        <authorList>
            <person name="Engelberts J.P."/>
            <person name="Robbins S.J."/>
            <person name="De Goeij J.M."/>
            <person name="Aranda M."/>
            <person name="Bell S.C."/>
            <person name="Webster N.S."/>
        </authorList>
    </citation>
    <scope>NUCLEOTIDE SEQUENCE [LARGE SCALE GENOMIC DNA]</scope>
    <source>
        <strain evidence="19">SB0662_bin_43</strain>
    </source>
</reference>
<dbReference type="HAMAP" id="MF_00605">
    <property type="entry name" value="TrmD"/>
    <property type="match status" value="1"/>
</dbReference>
<evidence type="ECO:0000259" key="18">
    <source>
        <dbReference type="Pfam" id="PF01746"/>
    </source>
</evidence>
<sequence length="229" mass="25977">MQFDIFTLFPDIIDSYKGESIIRRAIDAGVLRVHSHNIRDWAHDKHSTVDNVPYGGGAGMVMKVEPIYRAICDCSLFEIKTTERGLVHSDKQRIILLSAKGERFTQQKAQELAQYEHIMLICGRYEGVDERVTTYIADEEISIGEYVLTGGEIPALVLLDAVARLHKGVLGNVESLKEESFTTGHPKEYPHYTRPAVFSPKPGVEWKTPDILLSGNHQEIQKWRQQDSR</sequence>
<evidence type="ECO:0000256" key="17">
    <source>
        <dbReference type="RuleBase" id="RU003464"/>
    </source>
</evidence>
<feature type="binding site" evidence="15 16">
    <location>
        <position position="123"/>
    </location>
    <ligand>
        <name>S-adenosyl-L-methionine</name>
        <dbReference type="ChEBI" id="CHEBI:59789"/>
    </ligand>
</feature>
<dbReference type="EMBL" id="VXOY01000010">
    <property type="protein sequence ID" value="MYE38076.1"/>
    <property type="molecule type" value="Genomic_DNA"/>
</dbReference>
<dbReference type="PANTHER" id="PTHR46417:SF1">
    <property type="entry name" value="TRNA (GUANINE-N(1)-)-METHYLTRANSFERASE"/>
    <property type="match status" value="1"/>
</dbReference>
<comment type="subcellular location">
    <subcellularLocation>
        <location evidence="2 15 17">Cytoplasm</location>
    </subcellularLocation>
</comment>
<proteinExistence type="inferred from homology"/>
<comment type="catalytic activity">
    <reaction evidence="14 15 17">
        <text>guanosine(37) in tRNA + S-adenosyl-L-methionine = N(1)-methylguanosine(37) in tRNA + S-adenosyl-L-homocysteine + H(+)</text>
        <dbReference type="Rhea" id="RHEA:36899"/>
        <dbReference type="Rhea" id="RHEA-COMP:10145"/>
        <dbReference type="Rhea" id="RHEA-COMP:10147"/>
        <dbReference type="ChEBI" id="CHEBI:15378"/>
        <dbReference type="ChEBI" id="CHEBI:57856"/>
        <dbReference type="ChEBI" id="CHEBI:59789"/>
        <dbReference type="ChEBI" id="CHEBI:73542"/>
        <dbReference type="ChEBI" id="CHEBI:74269"/>
        <dbReference type="EC" id="2.1.1.228"/>
    </reaction>
</comment>
<comment type="similarity">
    <text evidence="3 15 17">Belongs to the RNA methyltransferase TrmD family.</text>
</comment>
<evidence type="ECO:0000256" key="14">
    <source>
        <dbReference type="ARBA" id="ARBA00047783"/>
    </source>
</evidence>
<keyword evidence="10 15" id="KW-0949">S-adenosyl-L-methionine</keyword>
<dbReference type="GO" id="GO:0002939">
    <property type="term" value="P:tRNA N1-guanine methylation"/>
    <property type="evidence" value="ECO:0007669"/>
    <property type="project" value="TreeGrafter"/>
</dbReference>
<comment type="function">
    <text evidence="1 15 17">Specifically methylates guanosine-37 in various tRNAs.</text>
</comment>
<dbReference type="GO" id="GO:0005829">
    <property type="term" value="C:cytosol"/>
    <property type="evidence" value="ECO:0007669"/>
    <property type="project" value="TreeGrafter"/>
</dbReference>
<evidence type="ECO:0000256" key="1">
    <source>
        <dbReference type="ARBA" id="ARBA00002634"/>
    </source>
</evidence>
<evidence type="ECO:0000256" key="5">
    <source>
        <dbReference type="ARBA" id="ARBA00012807"/>
    </source>
</evidence>
<evidence type="ECO:0000256" key="16">
    <source>
        <dbReference type="PIRSR" id="PIRSR000386-1"/>
    </source>
</evidence>
<dbReference type="AlphaFoldDB" id="A0A845DIR0"/>
<dbReference type="Pfam" id="PF01746">
    <property type="entry name" value="tRNA_m1G_MT"/>
    <property type="match status" value="1"/>
</dbReference>
<dbReference type="SUPFAM" id="SSF75217">
    <property type="entry name" value="alpha/beta knot"/>
    <property type="match status" value="1"/>
</dbReference>
<dbReference type="NCBIfam" id="TIGR00088">
    <property type="entry name" value="trmD"/>
    <property type="match status" value="1"/>
</dbReference>
<evidence type="ECO:0000256" key="3">
    <source>
        <dbReference type="ARBA" id="ARBA00007630"/>
    </source>
</evidence>
<keyword evidence="7 15" id="KW-0963">Cytoplasm</keyword>
<protein>
    <recommendedName>
        <fullName evidence="6 15">tRNA (guanine-N(1)-)-methyltransferase</fullName>
        <ecNumber evidence="5 15">2.1.1.228</ecNumber>
    </recommendedName>
    <alternativeName>
        <fullName evidence="12 15">M1G-methyltransferase</fullName>
    </alternativeName>
    <alternativeName>
        <fullName evidence="13 15">tRNA [GM37] methyltransferase</fullName>
    </alternativeName>
</protein>
<dbReference type="CDD" id="cd18080">
    <property type="entry name" value="TrmD-like"/>
    <property type="match status" value="1"/>
</dbReference>
<dbReference type="FunFam" id="3.40.1280.10:FF:000001">
    <property type="entry name" value="tRNA (guanine-N(1)-)-methyltransferase"/>
    <property type="match status" value="1"/>
</dbReference>
<dbReference type="Gene3D" id="1.10.1270.20">
    <property type="entry name" value="tRNA(m1g37)methyltransferase, domain 2"/>
    <property type="match status" value="1"/>
</dbReference>
<dbReference type="GO" id="GO:0052906">
    <property type="term" value="F:tRNA (guanine(37)-N1)-methyltransferase activity"/>
    <property type="evidence" value="ECO:0007669"/>
    <property type="project" value="UniProtKB-UniRule"/>
</dbReference>
<dbReference type="InterPro" id="IPR029028">
    <property type="entry name" value="Alpha/beta_knot_MTases"/>
</dbReference>
<accession>A0A845DIR0</accession>
<comment type="subunit">
    <text evidence="4 15 17">Homodimer.</text>
</comment>
<organism evidence="19 20">
    <name type="scientific">Candidatus Spechtbacteria bacterium SB0662_bin_43</name>
    <dbReference type="NCBI Taxonomy" id="2604897"/>
    <lineage>
        <taxon>Bacteria</taxon>
        <taxon>Candidatus Spechtiibacteriota</taxon>
    </lineage>
</organism>
<evidence type="ECO:0000256" key="13">
    <source>
        <dbReference type="ARBA" id="ARBA00033392"/>
    </source>
</evidence>
<dbReference type="PIRSF" id="PIRSF000386">
    <property type="entry name" value="tRNA_mtase"/>
    <property type="match status" value="1"/>
</dbReference>
<evidence type="ECO:0000256" key="6">
    <source>
        <dbReference type="ARBA" id="ARBA00014679"/>
    </source>
</evidence>
<feature type="binding site" evidence="16">
    <location>
        <begin position="143"/>
        <end position="148"/>
    </location>
    <ligand>
        <name>S-adenosyl-L-methionine</name>
        <dbReference type="ChEBI" id="CHEBI:59789"/>
    </ligand>
</feature>
<evidence type="ECO:0000256" key="12">
    <source>
        <dbReference type="ARBA" id="ARBA00029736"/>
    </source>
</evidence>
<dbReference type="NCBIfam" id="NF000648">
    <property type="entry name" value="PRK00026.1"/>
    <property type="match status" value="1"/>
</dbReference>
<evidence type="ECO:0000256" key="8">
    <source>
        <dbReference type="ARBA" id="ARBA00022603"/>
    </source>
</evidence>
<evidence type="ECO:0000313" key="19">
    <source>
        <dbReference type="EMBL" id="MYE38076.1"/>
    </source>
</evidence>
<evidence type="ECO:0000256" key="4">
    <source>
        <dbReference type="ARBA" id="ARBA00011738"/>
    </source>
</evidence>
<evidence type="ECO:0000256" key="2">
    <source>
        <dbReference type="ARBA" id="ARBA00004496"/>
    </source>
</evidence>
<keyword evidence="9 15" id="KW-0808">Transferase</keyword>
<dbReference type="Proteomes" id="UP000449092">
    <property type="component" value="Unassembled WGS sequence"/>
</dbReference>
<keyword evidence="8 15" id="KW-0489">Methyltransferase</keyword>
<dbReference type="InterPro" id="IPR016009">
    <property type="entry name" value="tRNA_MeTrfase_TRMD/TRM10"/>
</dbReference>
<evidence type="ECO:0000256" key="10">
    <source>
        <dbReference type="ARBA" id="ARBA00022691"/>
    </source>
</evidence>
<comment type="caution">
    <text evidence="19">The sequence shown here is derived from an EMBL/GenBank/DDBJ whole genome shotgun (WGS) entry which is preliminary data.</text>
</comment>
<dbReference type="InterPro" id="IPR029026">
    <property type="entry name" value="tRNA_m1G_MTases_N"/>
</dbReference>
<comment type="caution">
    <text evidence="15">Lacks conserved residue(s) required for the propagation of feature annotation.</text>
</comment>
<evidence type="ECO:0000256" key="15">
    <source>
        <dbReference type="HAMAP-Rule" id="MF_00605"/>
    </source>
</evidence>
<keyword evidence="11 15" id="KW-0819">tRNA processing</keyword>
<dbReference type="InterPro" id="IPR023148">
    <property type="entry name" value="tRNA_m1G_MeTrfase_C_sf"/>
</dbReference>
<evidence type="ECO:0000256" key="7">
    <source>
        <dbReference type="ARBA" id="ARBA00022490"/>
    </source>
</evidence>
<dbReference type="InterPro" id="IPR002649">
    <property type="entry name" value="tRNA_m1G_MeTrfase_TrmD"/>
</dbReference>
<evidence type="ECO:0000256" key="9">
    <source>
        <dbReference type="ARBA" id="ARBA00022679"/>
    </source>
</evidence>
<feature type="domain" description="tRNA methyltransferase TRMD/TRM10-type" evidence="18">
    <location>
        <begin position="1"/>
        <end position="228"/>
    </location>
</feature>
<dbReference type="EC" id="2.1.1.228" evidence="5 15"/>
<dbReference type="PANTHER" id="PTHR46417">
    <property type="entry name" value="TRNA (GUANINE-N(1)-)-METHYLTRANSFERASE"/>
    <property type="match status" value="1"/>
</dbReference>
<evidence type="ECO:0000313" key="20">
    <source>
        <dbReference type="Proteomes" id="UP000449092"/>
    </source>
</evidence>
<dbReference type="Gene3D" id="3.40.1280.10">
    <property type="match status" value="1"/>
</dbReference>
<evidence type="ECO:0000256" key="11">
    <source>
        <dbReference type="ARBA" id="ARBA00022694"/>
    </source>
</evidence>
<gene>
    <name evidence="15 19" type="primary">trmD</name>
    <name evidence="19" type="ORF">F4X82_00965</name>
</gene>